<dbReference type="Proteomes" id="UP001549076">
    <property type="component" value="Unassembled WGS sequence"/>
</dbReference>
<dbReference type="RefSeq" id="WP_354195678.1">
    <property type="nucleotide sequence ID" value="NZ_JBEPML010000009.1"/>
</dbReference>
<sequence>MLRKFLADKRGNYAMITGLLMAPLFGAVALAVDYSEMSRQRLDTRNALDAANIATARELQSGVSDAKAIAYANDFYFANLRHVKPAKTSLAVRLPSQVVGGGTMEMCATLNYSPYFFPAAAMLMGQQSRDFDFRTCSAVRLKNTLEVALVLDNSGSMDFKGTGSNQTRMELLKKAADELIITMVNQADSVRQLERPIQFAVVPFASSVNVGKTNKDASWMDTRGVSPIHHENFNWKSFNWQNRKIEKQNDVYVKVGSDWGEQAGQIVTRFTLYNELKYYKDKNATQTAAFAEWEGCVEQRPYPYDVSDELPRQGDPASLFVPMFYPDNATNGYNDWPTRNSGSYSATYSWDPQVGSGSNKTGNNPSSYMPKYFDMRVVKSSKVTEQLGFVAPYQSEKLDQGKGPNAGCTTSAITPLVDVTNTAGMKEIKDAISAMQPKGGTSVGSGLAWGWRVLSNAEPFTEGRPETDRGNDKVVILLTDGANTYYTPKSLTPLNGNDSRATDHEQQGSIYADYGFQKPFAKTYDYGRLFMGLTSNIDKTYQNDANYSRAMNEKLQMLCANAKAANIMIMTVGLDLETEAKKDAKVRDQITGLKNCASESRNRRDPDDPSKPAKLFWNAAGNDLSNAFREIADELSNLRITS</sequence>
<feature type="domain" description="Putative Flp pilus-assembly TadG-like N-terminal" evidence="1">
    <location>
        <begin position="11"/>
        <end position="57"/>
    </location>
</feature>
<evidence type="ECO:0000313" key="3">
    <source>
        <dbReference type="Proteomes" id="UP001549076"/>
    </source>
</evidence>
<evidence type="ECO:0000259" key="1">
    <source>
        <dbReference type="Pfam" id="PF13400"/>
    </source>
</evidence>
<dbReference type="InterPro" id="IPR036465">
    <property type="entry name" value="vWFA_dom_sf"/>
</dbReference>
<dbReference type="InterPro" id="IPR028087">
    <property type="entry name" value="Tad_N"/>
</dbReference>
<name>A0ABV2N0G8_9HYPH</name>
<keyword evidence="3" id="KW-1185">Reference proteome</keyword>
<dbReference type="SUPFAM" id="SSF53300">
    <property type="entry name" value="vWA-like"/>
    <property type="match status" value="1"/>
</dbReference>
<dbReference type="EMBL" id="JBEPML010000009">
    <property type="protein sequence ID" value="MET3792557.1"/>
    <property type="molecule type" value="Genomic_DNA"/>
</dbReference>
<proteinExistence type="predicted"/>
<reference evidence="2 3" key="1">
    <citation type="submission" date="2024-06" db="EMBL/GenBank/DDBJ databases">
        <title>Genomic Encyclopedia of Type Strains, Phase IV (KMG-IV): sequencing the most valuable type-strain genomes for metagenomic binning, comparative biology and taxonomic classification.</title>
        <authorList>
            <person name="Goeker M."/>
        </authorList>
    </citation>
    <scope>NUCLEOTIDE SEQUENCE [LARGE SCALE GENOMIC DNA]</scope>
    <source>
        <strain evidence="2 3">DSM 27865</strain>
    </source>
</reference>
<comment type="caution">
    <text evidence="2">The sequence shown here is derived from an EMBL/GenBank/DDBJ whole genome shotgun (WGS) entry which is preliminary data.</text>
</comment>
<dbReference type="Gene3D" id="3.40.50.410">
    <property type="entry name" value="von Willebrand factor, type A domain"/>
    <property type="match status" value="2"/>
</dbReference>
<organism evidence="2 3">
    <name type="scientific">Aquamicrobium terrae</name>
    <dbReference type="NCBI Taxonomy" id="1324945"/>
    <lineage>
        <taxon>Bacteria</taxon>
        <taxon>Pseudomonadati</taxon>
        <taxon>Pseudomonadota</taxon>
        <taxon>Alphaproteobacteria</taxon>
        <taxon>Hyphomicrobiales</taxon>
        <taxon>Phyllobacteriaceae</taxon>
        <taxon>Aquamicrobium</taxon>
    </lineage>
</organism>
<accession>A0ABV2N0G8</accession>
<gene>
    <name evidence="2" type="ORF">ABID37_002775</name>
</gene>
<dbReference type="Pfam" id="PF13400">
    <property type="entry name" value="Tad"/>
    <property type="match status" value="1"/>
</dbReference>
<protein>
    <submittedName>
        <fullName evidence="2">Flp pilus assembly protein TadG</fullName>
    </submittedName>
</protein>
<evidence type="ECO:0000313" key="2">
    <source>
        <dbReference type="EMBL" id="MET3792557.1"/>
    </source>
</evidence>